<sequence>MAAFVNLGVAVDGVVARLVAGLELEFGRGAGEALAARFLEAEESDFVWDARMCERWLGAWDCGDDGESELDRVAVLGRLDGQWFAGVSIVDGDGQAQGLVARRACTCESEAREAFAALR</sequence>
<evidence type="ECO:0000313" key="2">
    <source>
        <dbReference type="Proteomes" id="UP000249082"/>
    </source>
</evidence>
<gene>
    <name evidence="1" type="ORF">DI555_20530</name>
</gene>
<protein>
    <submittedName>
        <fullName evidence="1">Uncharacterized protein</fullName>
    </submittedName>
</protein>
<dbReference type="AlphaFoldDB" id="A0A2W5NE36"/>
<proteinExistence type="predicted"/>
<accession>A0A2W5NE36</accession>
<dbReference type="EMBL" id="QFPX01000024">
    <property type="protein sequence ID" value="PZQ51796.1"/>
    <property type="molecule type" value="Genomic_DNA"/>
</dbReference>
<dbReference type="Proteomes" id="UP000249082">
    <property type="component" value="Unassembled WGS sequence"/>
</dbReference>
<organism evidence="1 2">
    <name type="scientific">Novosphingobium pentaromativorans</name>
    <dbReference type="NCBI Taxonomy" id="205844"/>
    <lineage>
        <taxon>Bacteria</taxon>
        <taxon>Pseudomonadati</taxon>
        <taxon>Pseudomonadota</taxon>
        <taxon>Alphaproteobacteria</taxon>
        <taxon>Sphingomonadales</taxon>
        <taxon>Sphingomonadaceae</taxon>
        <taxon>Novosphingobium</taxon>
    </lineage>
</organism>
<name>A0A2W5NE36_9SPHN</name>
<evidence type="ECO:0000313" key="1">
    <source>
        <dbReference type="EMBL" id="PZQ51796.1"/>
    </source>
</evidence>
<reference evidence="1 2" key="1">
    <citation type="submission" date="2017-08" db="EMBL/GenBank/DDBJ databases">
        <title>Infants hospitalized years apart are colonized by the same room-sourced microbial strains.</title>
        <authorList>
            <person name="Brooks B."/>
            <person name="Olm M.R."/>
            <person name="Firek B.A."/>
            <person name="Baker R."/>
            <person name="Thomas B.C."/>
            <person name="Morowitz M.J."/>
            <person name="Banfield J.F."/>
        </authorList>
    </citation>
    <scope>NUCLEOTIDE SEQUENCE [LARGE SCALE GENOMIC DNA]</scope>
    <source>
        <strain evidence="1">S2_005_002_R2_33</strain>
    </source>
</reference>
<comment type="caution">
    <text evidence="1">The sequence shown here is derived from an EMBL/GenBank/DDBJ whole genome shotgun (WGS) entry which is preliminary data.</text>
</comment>